<dbReference type="PROSITE" id="PS51257">
    <property type="entry name" value="PROKAR_LIPOPROTEIN"/>
    <property type="match status" value="1"/>
</dbReference>
<feature type="disulfide bond" evidence="4">
    <location>
        <begin position="57"/>
        <end position="71"/>
    </location>
</feature>
<feature type="disulfide bond" evidence="4">
    <location>
        <begin position="72"/>
        <end position="78"/>
    </location>
</feature>
<evidence type="ECO:0000256" key="1">
    <source>
        <dbReference type="ARBA" id="ARBA00007369"/>
    </source>
</evidence>
<evidence type="ECO:0000256" key="2">
    <source>
        <dbReference type="ARBA" id="ARBA00022729"/>
    </source>
</evidence>
<keyword evidence="7" id="KW-1185">Reference proteome</keyword>
<evidence type="ECO:0000256" key="3">
    <source>
        <dbReference type="ARBA" id="ARBA00023157"/>
    </source>
</evidence>
<feature type="disulfide bond" evidence="4">
    <location>
        <begin position="65"/>
        <end position="88"/>
    </location>
</feature>
<organism evidence="6 7">
    <name type="scientific">Elysia marginata</name>
    <dbReference type="NCBI Taxonomy" id="1093978"/>
    <lineage>
        <taxon>Eukaryota</taxon>
        <taxon>Metazoa</taxon>
        <taxon>Spiralia</taxon>
        <taxon>Lophotrochozoa</taxon>
        <taxon>Mollusca</taxon>
        <taxon>Gastropoda</taxon>
        <taxon>Heterobranchia</taxon>
        <taxon>Euthyneura</taxon>
        <taxon>Panpulmonata</taxon>
        <taxon>Sacoglossa</taxon>
        <taxon>Placobranchoidea</taxon>
        <taxon>Plakobranchidae</taxon>
        <taxon>Elysia</taxon>
    </lineage>
</organism>
<dbReference type="InterPro" id="IPR036387">
    <property type="entry name" value="Neurhyp_horm_dom_sf"/>
</dbReference>
<name>A0AAV4GPA4_9GAST</name>
<feature type="chain" id="PRO_5043853649" evidence="5">
    <location>
        <begin position="31"/>
        <end position="161"/>
    </location>
</feature>
<dbReference type="PANTHER" id="PTHR11681:SF5">
    <property type="entry name" value="ISOTOCIN"/>
    <property type="match status" value="1"/>
</dbReference>
<dbReference type="SUPFAM" id="SSF49606">
    <property type="entry name" value="Neurophysin II"/>
    <property type="match status" value="1"/>
</dbReference>
<evidence type="ECO:0000313" key="7">
    <source>
        <dbReference type="Proteomes" id="UP000762676"/>
    </source>
</evidence>
<dbReference type="AlphaFoldDB" id="A0AAV4GPA4"/>
<comment type="caution">
    <text evidence="6">The sequence shown here is derived from an EMBL/GenBank/DDBJ whole genome shotgun (WGS) entry which is preliminary data.</text>
</comment>
<sequence length="161" mass="17215">MLCKSITPFSSSQALIIFVAVIITISSSQACFIRNCPKGGKRSMDQTVVPKRECMQCGAGGSGRCVGPNICCSRRSGCQIGTPEARVCQEENRSPTPCLVPGRQCGEGGRGNCVANRICCDSESCAMNEQCALKQGLTDDLGTGDNILELIQKLLRVKDYD</sequence>
<feature type="disulfide bond" evidence="4">
    <location>
        <begin position="105"/>
        <end position="119"/>
    </location>
</feature>
<dbReference type="Pfam" id="PF00184">
    <property type="entry name" value="Hormone_5"/>
    <property type="match status" value="1"/>
</dbReference>
<feature type="disulfide bond" evidence="4">
    <location>
        <begin position="54"/>
        <end position="98"/>
    </location>
</feature>
<dbReference type="PIRSF" id="PIRSF001815">
    <property type="entry name" value="Nonapeptide_hormone_precursor"/>
    <property type="match status" value="1"/>
</dbReference>
<accession>A0AAV4GPA4</accession>
<keyword evidence="2 5" id="KW-0732">Signal</keyword>
<dbReference type="SMART" id="SM00003">
    <property type="entry name" value="NH"/>
    <property type="match status" value="1"/>
</dbReference>
<feature type="disulfide bond" evidence="4">
    <location>
        <begin position="120"/>
        <end position="125"/>
    </location>
</feature>
<dbReference type="GO" id="GO:0005615">
    <property type="term" value="C:extracellular space"/>
    <property type="evidence" value="ECO:0007669"/>
    <property type="project" value="TreeGrafter"/>
</dbReference>
<keyword evidence="3 4" id="KW-1015">Disulfide bond</keyword>
<dbReference type="PRINTS" id="PR00831">
    <property type="entry name" value="NEUROPHYSIN"/>
</dbReference>
<dbReference type="GO" id="GO:0005185">
    <property type="term" value="F:neurohypophyseal hormone activity"/>
    <property type="evidence" value="ECO:0007669"/>
    <property type="project" value="InterPro"/>
</dbReference>
<proteinExistence type="inferred from homology"/>
<comment type="similarity">
    <text evidence="1">Belongs to the vasopressin/oxytocin family.</text>
</comment>
<dbReference type="InterPro" id="IPR022423">
    <property type="entry name" value="Neurohypophysial_hormone_CS"/>
</dbReference>
<dbReference type="InterPro" id="IPR000981">
    <property type="entry name" value="Neurhyp_horm"/>
</dbReference>
<feature type="disulfide bond" evidence="4">
    <location>
        <begin position="113"/>
        <end position="131"/>
    </location>
</feature>
<evidence type="ECO:0000313" key="6">
    <source>
        <dbReference type="EMBL" id="GFR86763.1"/>
    </source>
</evidence>
<dbReference type="GO" id="GO:0030141">
    <property type="term" value="C:secretory granule"/>
    <property type="evidence" value="ECO:0007669"/>
    <property type="project" value="TreeGrafter"/>
</dbReference>
<dbReference type="Proteomes" id="UP000762676">
    <property type="component" value="Unassembled WGS sequence"/>
</dbReference>
<feature type="signal peptide" evidence="5">
    <location>
        <begin position="1"/>
        <end position="30"/>
    </location>
</feature>
<evidence type="ECO:0000256" key="4">
    <source>
        <dbReference type="PIRSR" id="PIRSR001815-50"/>
    </source>
</evidence>
<reference evidence="6 7" key="1">
    <citation type="journal article" date="2021" name="Elife">
        <title>Chloroplast acquisition without the gene transfer in kleptoplastic sea slugs, Plakobranchus ocellatus.</title>
        <authorList>
            <person name="Maeda T."/>
            <person name="Takahashi S."/>
            <person name="Yoshida T."/>
            <person name="Shimamura S."/>
            <person name="Takaki Y."/>
            <person name="Nagai Y."/>
            <person name="Toyoda A."/>
            <person name="Suzuki Y."/>
            <person name="Arimoto A."/>
            <person name="Ishii H."/>
            <person name="Satoh N."/>
            <person name="Nishiyama T."/>
            <person name="Hasebe M."/>
            <person name="Maruyama T."/>
            <person name="Minagawa J."/>
            <person name="Obokata J."/>
            <person name="Shigenobu S."/>
        </authorList>
    </citation>
    <scope>NUCLEOTIDE SEQUENCE [LARGE SCALE GENOMIC DNA]</scope>
</reference>
<dbReference type="PANTHER" id="PTHR11681">
    <property type="entry name" value="NEUROPHYSIN"/>
    <property type="match status" value="1"/>
</dbReference>
<feature type="disulfide bond" evidence="4">
    <location>
        <begin position="31"/>
        <end position="36"/>
    </location>
</feature>
<gene>
    <name evidence="6" type="ORF">ElyMa_000729200</name>
</gene>
<dbReference type="Gene3D" id="2.60.9.10">
    <property type="entry name" value="Neurohypophysial hormone domain"/>
    <property type="match status" value="1"/>
</dbReference>
<dbReference type="PROSITE" id="PS00264">
    <property type="entry name" value="NEUROHYPOPHYS_HORM"/>
    <property type="match status" value="1"/>
</dbReference>
<dbReference type="EMBL" id="BMAT01001486">
    <property type="protein sequence ID" value="GFR86763.1"/>
    <property type="molecule type" value="Genomic_DNA"/>
</dbReference>
<evidence type="ECO:0000256" key="5">
    <source>
        <dbReference type="SAM" id="SignalP"/>
    </source>
</evidence>
<protein>
    <submittedName>
        <fullName evidence="6">Conopressin/neurophysin</fullName>
    </submittedName>
</protein>